<gene>
    <name evidence="1" type="ORF">SAMN05421856_11190</name>
</gene>
<dbReference type="AlphaFoldDB" id="A0A1H8D2T3"/>
<proteinExistence type="predicted"/>
<protein>
    <recommendedName>
        <fullName evidence="3">DUF2931 family protein</fullName>
    </recommendedName>
</protein>
<dbReference type="InterPro" id="IPR021326">
    <property type="entry name" value="DUF2931"/>
</dbReference>
<name>A0A1H8D2T3_9FLAO</name>
<evidence type="ECO:0008006" key="3">
    <source>
        <dbReference type="Google" id="ProtNLM"/>
    </source>
</evidence>
<reference evidence="2" key="1">
    <citation type="submission" date="2016-10" db="EMBL/GenBank/DDBJ databases">
        <authorList>
            <person name="Varghese N."/>
            <person name="Submissions S."/>
        </authorList>
    </citation>
    <scope>NUCLEOTIDE SEQUENCE [LARGE SCALE GENOMIC DNA]</scope>
    <source>
        <strain evidence="2">DSM 17453</strain>
    </source>
</reference>
<dbReference type="Proteomes" id="UP000199450">
    <property type="component" value="Unassembled WGS sequence"/>
</dbReference>
<evidence type="ECO:0000313" key="1">
    <source>
        <dbReference type="EMBL" id="SEN01613.1"/>
    </source>
</evidence>
<dbReference type="STRING" id="295069.SAMN05421856_11190"/>
<accession>A0A1H8D2T3</accession>
<sequence length="359" mass="42200">MDKIKTLLYLFVFTNLIHCQEMNKTPEFHVEISHPNNKYLITPIYDKIKTLEGNAAGLPYGSSSGEWGQSGKRWTEQHGTPIGADITYYSRYEDTFYRLDADFPVGKIKDYVERAYANGETLPEFHKEPLQKYKRSGRYEEFAYPINPYNSFSDLVFGFAPKGMVVVWLRFGAGVQIELGRYQSEVITNKQEIIGIKEKYLKTYRISQERFLEAKKELAIPDASPQEWDNYRARYNYAAVFTSENRGLRLFRMWMDFFNGEEEVFYRPWINEASYEKRAIPKELNFTWETGKDQQYTGYAYFNWEKTNGVFKKMGNQAKLEFKIASDNSSFEVLLDNYPVPTDSIRVFKTSDKFNDSYK</sequence>
<keyword evidence="2" id="KW-1185">Reference proteome</keyword>
<organism evidence="1 2">
    <name type="scientific">Chryseobacterium taichungense</name>
    <dbReference type="NCBI Taxonomy" id="295069"/>
    <lineage>
        <taxon>Bacteria</taxon>
        <taxon>Pseudomonadati</taxon>
        <taxon>Bacteroidota</taxon>
        <taxon>Flavobacteriia</taxon>
        <taxon>Flavobacteriales</taxon>
        <taxon>Weeksellaceae</taxon>
        <taxon>Chryseobacterium group</taxon>
        <taxon>Chryseobacterium</taxon>
    </lineage>
</organism>
<evidence type="ECO:0000313" key="2">
    <source>
        <dbReference type="Proteomes" id="UP000199450"/>
    </source>
</evidence>
<dbReference type="RefSeq" id="WP_177175325.1">
    <property type="nucleotide sequence ID" value="NZ_FOBV01000011.1"/>
</dbReference>
<dbReference type="Pfam" id="PF11153">
    <property type="entry name" value="DUF2931"/>
    <property type="match status" value="1"/>
</dbReference>
<dbReference type="EMBL" id="FOBV01000011">
    <property type="protein sequence ID" value="SEN01613.1"/>
    <property type="molecule type" value="Genomic_DNA"/>
</dbReference>